<organism evidence="2 3">
    <name type="scientific">Sphingobium fuliginis (strain ATCC 27551)</name>
    <dbReference type="NCBI Taxonomy" id="336203"/>
    <lineage>
        <taxon>Bacteria</taxon>
        <taxon>Pseudomonadati</taxon>
        <taxon>Pseudomonadota</taxon>
        <taxon>Alphaproteobacteria</taxon>
        <taxon>Sphingomonadales</taxon>
        <taxon>Sphingomonadaceae</taxon>
        <taxon>Sphingobium</taxon>
    </lineage>
</organism>
<geneLocation type="plasmid" evidence="2 3">
    <name>p2</name>
</geneLocation>
<dbReference type="RefSeq" id="WP_025550899.1">
    <property type="nucleotide sequence ID" value="NZ_BATN01000098.1"/>
</dbReference>
<evidence type="ECO:0000313" key="3">
    <source>
        <dbReference type="Proteomes" id="UP000593663"/>
    </source>
</evidence>
<keyword evidence="1" id="KW-1133">Transmembrane helix</keyword>
<dbReference type="Proteomes" id="UP000593663">
    <property type="component" value="Plasmid p2"/>
</dbReference>
<dbReference type="KEGG" id="sbar:H5V43_23385"/>
<name>A0A7M2GQQ7_SPHSA</name>
<accession>A0A7M2GQQ7</accession>
<keyword evidence="2" id="KW-0614">Plasmid</keyword>
<gene>
    <name evidence="2" type="ORF">H5V43_23385</name>
</gene>
<proteinExistence type="predicted"/>
<evidence type="ECO:0000256" key="1">
    <source>
        <dbReference type="SAM" id="Phobius"/>
    </source>
</evidence>
<dbReference type="Pfam" id="PF19613">
    <property type="entry name" value="DUF6118"/>
    <property type="match status" value="1"/>
</dbReference>
<reference evidence="3" key="1">
    <citation type="submission" date="2020-08" db="EMBL/GenBank/DDBJ databases">
        <title>Complete genome sequence of Sphingobium barthaii strain KK22, a high-molecular-weight polycyclic aromatic hydrocarbon-degrading soil bacterium.</title>
        <authorList>
            <person name="Mori J.F."/>
            <person name="Kanaly R.A."/>
        </authorList>
    </citation>
    <scope>NUCLEOTIDE SEQUENCE [LARGE SCALE GENOMIC DNA]</scope>
    <source>
        <strain evidence="3">KK22</strain>
        <plasmid evidence="3">p2</plasmid>
    </source>
</reference>
<dbReference type="EMBL" id="CP060038">
    <property type="protein sequence ID" value="QOT74665.1"/>
    <property type="molecule type" value="Genomic_DNA"/>
</dbReference>
<evidence type="ECO:0000313" key="2">
    <source>
        <dbReference type="EMBL" id="QOT74665.1"/>
    </source>
</evidence>
<dbReference type="InterPro" id="IPR046121">
    <property type="entry name" value="DUF6118"/>
</dbReference>
<dbReference type="AlphaFoldDB" id="A0A7M2GQQ7"/>
<keyword evidence="1" id="KW-0812">Transmembrane</keyword>
<protein>
    <submittedName>
        <fullName evidence="2">Uncharacterized protein</fullName>
    </submittedName>
</protein>
<feature type="transmembrane region" description="Helical" evidence="1">
    <location>
        <begin position="132"/>
        <end position="150"/>
    </location>
</feature>
<sequence length="237" mass="25672">MTDDNDYRDEPQDDPAAAFERLRGEVSLLRSAIEGLTAARESIDIPDYEPTLARTEKVLTVLAEQFGLMRQSPAMTLTPENMGARLNAAVAESVNTLRSHAQASKSALDGTVNELRAIVRSARHADDQDRRVYLFGGGGLVLGLLLYAVMAGPIARLAPASWQWPEKVATRVLAERTPWDAGQHLMQTAAPESWGVIVAAAPLADGNREAIDGCREQAAEARKAVRCTIDVKADDKP</sequence>
<keyword evidence="1" id="KW-0472">Membrane</keyword>